<feature type="region of interest" description="Disordered" evidence="4">
    <location>
        <begin position="148"/>
        <end position="169"/>
    </location>
</feature>
<proteinExistence type="inferred from homology"/>
<dbReference type="STRING" id="47428.A0A284QPR3"/>
<evidence type="ECO:0000313" key="5">
    <source>
        <dbReference type="EMBL" id="SJK98459.1"/>
    </source>
</evidence>
<dbReference type="Proteomes" id="UP000219338">
    <property type="component" value="Unassembled WGS sequence"/>
</dbReference>
<dbReference type="AlphaFoldDB" id="A0A284QPR3"/>
<evidence type="ECO:0000256" key="3">
    <source>
        <dbReference type="ARBA" id="ARBA00023242"/>
    </source>
</evidence>
<reference evidence="6" key="1">
    <citation type="journal article" date="2017" name="Nat. Ecol. Evol.">
        <title>Genome expansion and lineage-specific genetic innovations in the forest pathogenic fungi Armillaria.</title>
        <authorList>
            <person name="Sipos G."/>
            <person name="Prasanna A.N."/>
            <person name="Walter M.C."/>
            <person name="O'Connor E."/>
            <person name="Balint B."/>
            <person name="Krizsan K."/>
            <person name="Kiss B."/>
            <person name="Hess J."/>
            <person name="Varga T."/>
            <person name="Slot J."/>
            <person name="Riley R."/>
            <person name="Boka B."/>
            <person name="Rigling D."/>
            <person name="Barry K."/>
            <person name="Lee J."/>
            <person name="Mihaltcheva S."/>
            <person name="LaButti K."/>
            <person name="Lipzen A."/>
            <person name="Waldron R."/>
            <person name="Moloney N.M."/>
            <person name="Sperisen C."/>
            <person name="Kredics L."/>
            <person name="Vagvoelgyi C."/>
            <person name="Patrignani A."/>
            <person name="Fitzpatrick D."/>
            <person name="Nagy I."/>
            <person name="Doyle S."/>
            <person name="Anderson J.B."/>
            <person name="Grigoriev I.V."/>
            <person name="Gueldener U."/>
            <person name="Muensterkoetter M."/>
            <person name="Nagy L.G."/>
        </authorList>
    </citation>
    <scope>NUCLEOTIDE SEQUENCE [LARGE SCALE GENOMIC DNA]</scope>
    <source>
        <strain evidence="6">C18/9</strain>
    </source>
</reference>
<organism evidence="5 6">
    <name type="scientific">Armillaria ostoyae</name>
    <name type="common">Armillaria root rot fungus</name>
    <dbReference type="NCBI Taxonomy" id="47428"/>
    <lineage>
        <taxon>Eukaryota</taxon>
        <taxon>Fungi</taxon>
        <taxon>Dikarya</taxon>
        <taxon>Basidiomycota</taxon>
        <taxon>Agaricomycotina</taxon>
        <taxon>Agaricomycetes</taxon>
        <taxon>Agaricomycetidae</taxon>
        <taxon>Agaricales</taxon>
        <taxon>Marasmiineae</taxon>
        <taxon>Physalacriaceae</taxon>
        <taxon>Armillaria</taxon>
    </lineage>
</organism>
<dbReference type="OMA" id="TFIDFTI"/>
<dbReference type="Pfam" id="PF11705">
    <property type="entry name" value="RNA_pol_3_Rpc31"/>
    <property type="match status" value="1"/>
</dbReference>
<keyword evidence="3" id="KW-0539">Nucleus</keyword>
<comment type="similarity">
    <text evidence="2">Belongs to the eukaryotic RPC7 RNA polymerase subunit family.</text>
</comment>
<gene>
    <name evidence="5" type="ORF">ARMOST_01727</name>
</gene>
<dbReference type="PANTHER" id="PTHR15367">
    <property type="entry name" value="DNA-DIRECTED RNA POLYMERASE III"/>
    <property type="match status" value="1"/>
</dbReference>
<keyword evidence="6" id="KW-1185">Reference proteome</keyword>
<evidence type="ECO:0000256" key="4">
    <source>
        <dbReference type="SAM" id="MobiDB-lite"/>
    </source>
</evidence>
<evidence type="ECO:0000256" key="2">
    <source>
        <dbReference type="ARBA" id="ARBA00008352"/>
    </source>
</evidence>
<evidence type="ECO:0008006" key="7">
    <source>
        <dbReference type="Google" id="ProtNLM"/>
    </source>
</evidence>
<name>A0A284QPR3_ARMOS</name>
<feature type="region of interest" description="Disordered" evidence="4">
    <location>
        <begin position="278"/>
        <end position="302"/>
    </location>
</feature>
<feature type="compositionally biased region" description="Basic and acidic residues" evidence="4">
    <location>
        <begin position="289"/>
        <end position="302"/>
    </location>
</feature>
<dbReference type="GO" id="GO:0006383">
    <property type="term" value="P:transcription by RNA polymerase III"/>
    <property type="evidence" value="ECO:0007669"/>
    <property type="project" value="InterPro"/>
</dbReference>
<protein>
    <recommendedName>
        <fullName evidence="7">DNA-directed RNA polymerase III subunit</fullName>
    </recommendedName>
</protein>
<evidence type="ECO:0000256" key="1">
    <source>
        <dbReference type="ARBA" id="ARBA00004123"/>
    </source>
</evidence>
<feature type="compositionally biased region" description="Gly residues" evidence="4">
    <location>
        <begin position="1"/>
        <end position="18"/>
    </location>
</feature>
<dbReference type="OrthoDB" id="5377312at2759"/>
<dbReference type="GO" id="GO:0005666">
    <property type="term" value="C:RNA polymerase III complex"/>
    <property type="evidence" value="ECO:0007669"/>
    <property type="project" value="TreeGrafter"/>
</dbReference>
<dbReference type="InterPro" id="IPR024661">
    <property type="entry name" value="RNA_pol_III_Rpc31"/>
</dbReference>
<evidence type="ECO:0000313" key="6">
    <source>
        <dbReference type="Proteomes" id="UP000219338"/>
    </source>
</evidence>
<dbReference type="EMBL" id="FUEG01000001">
    <property type="protein sequence ID" value="SJK98459.1"/>
    <property type="molecule type" value="Genomic_DNA"/>
</dbReference>
<dbReference type="PANTHER" id="PTHR15367:SF2">
    <property type="entry name" value="DNA-DIRECTED RNA POLYMERASE III SUBUNIT"/>
    <property type="match status" value="1"/>
</dbReference>
<accession>A0A284QPR3</accession>
<comment type="subcellular location">
    <subcellularLocation>
        <location evidence="1">Nucleus</location>
    </subcellularLocation>
</comment>
<feature type="region of interest" description="Disordered" evidence="4">
    <location>
        <begin position="1"/>
        <end position="22"/>
    </location>
</feature>
<sequence length="302" mass="34080">MSRGRGFGRGRGSFGGGNLPPMGLTHADVQAISREATAMYPPMRPPVMSEFTEDEKKMCQYQIGYATRLKQSAYYIVETAKSKELPKYSDKYRLSSATQPKLKRKDLHQEFFPKDIFEDYFNPRRKKIPKTKKEGNFKVNLSDLEASEKSADEASEIASQGDGSDYDVDEEYDNDYAENYFDNGEGDDMDDLGGGGGGDGGDAACFLYTRHFFNPYTLIKPGYIPPRRLFAPSAMSESNERVHSKDILLLFWTELVSGSISQTREAYRAGVVAFSPEKVSTHPQTTSEPKLEKEEEQCNFRY</sequence>